<evidence type="ECO:0000313" key="4">
    <source>
        <dbReference type="Proteomes" id="UP000094271"/>
    </source>
</evidence>
<evidence type="ECO:0000313" key="3">
    <source>
        <dbReference type="EMBL" id="ODR49568.1"/>
    </source>
</evidence>
<dbReference type="AlphaFoldDB" id="A0A1E3UFR6"/>
<dbReference type="Proteomes" id="UP000095003">
    <property type="component" value="Unassembled WGS sequence"/>
</dbReference>
<accession>A0A1E3UFR6</accession>
<dbReference type="RefSeq" id="WP_069157698.1">
    <property type="nucleotide sequence ID" value="NZ_MCGI01000003.1"/>
</dbReference>
<dbReference type="SUPFAM" id="SSF141571">
    <property type="entry name" value="Pentapeptide repeat-like"/>
    <property type="match status" value="1"/>
</dbReference>
<dbReference type="OrthoDB" id="67652at2"/>
<dbReference type="Proteomes" id="UP000094271">
    <property type="component" value="Unassembled WGS sequence"/>
</dbReference>
<feature type="coiled-coil region" evidence="1">
    <location>
        <begin position="424"/>
        <end position="456"/>
    </location>
</feature>
<dbReference type="Pfam" id="PF00805">
    <property type="entry name" value="Pentapeptide"/>
    <property type="match status" value="1"/>
</dbReference>
<keyword evidence="1" id="KW-0175">Coiled coil</keyword>
<protein>
    <recommendedName>
        <fullName evidence="6">Pentapeptide repeat-containing protein</fullName>
    </recommendedName>
</protein>
<dbReference type="InterPro" id="IPR001646">
    <property type="entry name" value="5peptide_repeat"/>
</dbReference>
<evidence type="ECO:0000313" key="5">
    <source>
        <dbReference type="Proteomes" id="UP000095003"/>
    </source>
</evidence>
<organism evidence="3 4">
    <name type="scientific">Eisenbergiella tayi</name>
    <dbReference type="NCBI Taxonomy" id="1432052"/>
    <lineage>
        <taxon>Bacteria</taxon>
        <taxon>Bacillati</taxon>
        <taxon>Bacillota</taxon>
        <taxon>Clostridia</taxon>
        <taxon>Lachnospirales</taxon>
        <taxon>Lachnospiraceae</taxon>
        <taxon>Eisenbergiella</taxon>
    </lineage>
</organism>
<evidence type="ECO:0000256" key="1">
    <source>
        <dbReference type="SAM" id="Coils"/>
    </source>
</evidence>
<comment type="caution">
    <text evidence="3">The sequence shown here is derived from an EMBL/GenBank/DDBJ whole genome shotgun (WGS) entry which is preliminary data.</text>
</comment>
<gene>
    <name evidence="2" type="ORF">BEH84_03428</name>
    <name evidence="3" type="ORF">BEI59_16600</name>
</gene>
<reference evidence="3 4" key="2">
    <citation type="submission" date="2016-08" db="EMBL/GenBank/DDBJ databases">
        <authorList>
            <person name="Seilhamer J.J."/>
        </authorList>
    </citation>
    <scope>NUCLEOTIDE SEQUENCE [LARGE SCALE GENOMIC DNA]</scope>
    <source>
        <strain evidence="3 4">NML150140-1</strain>
    </source>
</reference>
<dbReference type="InterPro" id="IPR052949">
    <property type="entry name" value="PA_immunity-related"/>
</dbReference>
<proteinExistence type="predicted"/>
<name>A0A1E3UFR6_9FIRM</name>
<reference evidence="2 5" key="1">
    <citation type="submission" date="2016-07" db="EMBL/GenBank/DDBJ databases">
        <title>Characterization of isolates of Eisenbergiella tayi derived from blood cultures, using whole genome sequencing.</title>
        <authorList>
            <person name="Burdz T."/>
            <person name="Wiebe D."/>
            <person name="Huynh C."/>
            <person name="Bernard K."/>
        </authorList>
    </citation>
    <scope>NUCLEOTIDE SEQUENCE [LARGE SCALE GENOMIC DNA]</scope>
    <source>
        <strain evidence="2 5">NML 120489</strain>
    </source>
</reference>
<dbReference type="EMBL" id="MCGI01000003">
    <property type="protein sequence ID" value="ODM10999.1"/>
    <property type="molecule type" value="Genomic_DNA"/>
</dbReference>
<sequence>MKQIGEVFSKLEIAASADFLKTIVPSEPLRTEENSFEATNQNFDESFKGSLMRHGIYNNCGFTNVNFEGTIGNNSIFKNSKFEDCKFVNANFMYSDFSNSSLLINSSSCRYDFSDFTGTNIFQSNIDGTSFRECYFRNGTLETCEIKQCDFANSTFSNCFIKDIDLSVTTLDFAEITDTKFQDVTLPFFGILNLVNGFEQIVHQETVSFKPASSDYMVKGEKYIEDIRLLKPVFYYERNFLALANIYAYDGEIENTYYTILNGLTYACRNKDFSLIRHLCKYASVNKYFNLEQLKSFYDLLENNVNVQQLQYVEYRNYINELSIAKSLLIDSPFNRDIIEINLKTKFDYTDVDKLTETFNIINSTLEQYAPDSNNCITVRHNSPINLTILVSDNIYTLILVFMALEVVFNRSCNGIEKIQNIIKNRREIKLQKLEMEIKKIEIEKMKAEQKRQQDTHHILLPSDFENISYIVKTINDLPKELRNCK</sequence>
<dbReference type="EMBL" id="MEHA01000012">
    <property type="protein sequence ID" value="ODR49568.1"/>
    <property type="molecule type" value="Genomic_DNA"/>
</dbReference>
<dbReference type="Gene3D" id="2.160.20.80">
    <property type="entry name" value="E3 ubiquitin-protein ligase SopA"/>
    <property type="match status" value="1"/>
</dbReference>
<dbReference type="PANTHER" id="PTHR42999:SF1">
    <property type="entry name" value="PENTAPEPTIDE REPEAT-CONTAINING PROTEIN"/>
    <property type="match status" value="1"/>
</dbReference>
<evidence type="ECO:0008006" key="6">
    <source>
        <dbReference type="Google" id="ProtNLM"/>
    </source>
</evidence>
<evidence type="ECO:0000313" key="2">
    <source>
        <dbReference type="EMBL" id="ODM10999.1"/>
    </source>
</evidence>
<dbReference type="PANTHER" id="PTHR42999">
    <property type="entry name" value="ANTIBIOTIC RESISTANCE PROTEIN MCBG"/>
    <property type="match status" value="1"/>
</dbReference>